<evidence type="ECO:0000313" key="1">
    <source>
        <dbReference type="EMBL" id="MYR35321.1"/>
    </source>
</evidence>
<reference evidence="1 2" key="1">
    <citation type="journal article" date="2019" name="Nat. Commun.">
        <title>The antimicrobial potential of Streptomyces from insect microbiomes.</title>
        <authorList>
            <person name="Chevrette M.G."/>
            <person name="Carlson C.M."/>
            <person name="Ortega H.E."/>
            <person name="Thomas C."/>
            <person name="Ananiev G.E."/>
            <person name="Barns K.J."/>
            <person name="Book A.J."/>
            <person name="Cagnazzo J."/>
            <person name="Carlos C."/>
            <person name="Flanigan W."/>
            <person name="Grubbs K.J."/>
            <person name="Horn H.A."/>
            <person name="Hoffmann F.M."/>
            <person name="Klassen J.L."/>
            <person name="Knack J.J."/>
            <person name="Lewin G.R."/>
            <person name="McDonald B.R."/>
            <person name="Muller L."/>
            <person name="Melo W.G.P."/>
            <person name="Pinto-Tomas A.A."/>
            <person name="Schmitz A."/>
            <person name="Wendt-Pienkowski E."/>
            <person name="Wildman S."/>
            <person name="Zhao M."/>
            <person name="Zhang F."/>
            <person name="Bugni T.S."/>
            <person name="Andes D.R."/>
            <person name="Pupo M.T."/>
            <person name="Currie C.R."/>
        </authorList>
    </citation>
    <scope>NUCLEOTIDE SEQUENCE [LARGE SCALE GENOMIC DNA]</scope>
    <source>
        <strain evidence="1 2">SID5840</strain>
    </source>
</reference>
<gene>
    <name evidence="1" type="ORF">GTW20_24420</name>
</gene>
<dbReference type="AlphaFoldDB" id="A0A7K2IZB3"/>
<name>A0A7K2IZB3_9ACTN</name>
<dbReference type="InterPro" id="IPR036388">
    <property type="entry name" value="WH-like_DNA-bd_sf"/>
</dbReference>
<dbReference type="Gene3D" id="1.10.10.10">
    <property type="entry name" value="Winged helix-like DNA-binding domain superfamily/Winged helix DNA-binding domain"/>
    <property type="match status" value="1"/>
</dbReference>
<sequence length="135" mass="15594">MSDLPIGYWLKHLDRLLENDLDRTLAEESLGRRRWQVLNSLRNEPGTVAELDRRLSPFLDEDESTVAPEVEALRGRGWVSGRDPLETTPEGDRIHDALLERVREARERLTEGISDEEYRVTVDVLERMSANLERG</sequence>
<protein>
    <submittedName>
        <fullName evidence="1">MarR family transcriptional regulator</fullName>
    </submittedName>
</protein>
<proteinExistence type="predicted"/>
<comment type="caution">
    <text evidence="1">The sequence shown here is derived from an EMBL/GenBank/DDBJ whole genome shotgun (WGS) entry which is preliminary data.</text>
</comment>
<dbReference type="InterPro" id="IPR036390">
    <property type="entry name" value="WH_DNA-bd_sf"/>
</dbReference>
<organism evidence="1 2">
    <name type="scientific">Nocardiopsis alba</name>
    <dbReference type="NCBI Taxonomy" id="53437"/>
    <lineage>
        <taxon>Bacteria</taxon>
        <taxon>Bacillati</taxon>
        <taxon>Actinomycetota</taxon>
        <taxon>Actinomycetes</taxon>
        <taxon>Streptosporangiales</taxon>
        <taxon>Nocardiopsidaceae</taxon>
        <taxon>Nocardiopsis</taxon>
    </lineage>
</organism>
<evidence type="ECO:0000313" key="2">
    <source>
        <dbReference type="Proteomes" id="UP000467124"/>
    </source>
</evidence>
<dbReference type="EMBL" id="WWHY01000001">
    <property type="protein sequence ID" value="MYR35321.1"/>
    <property type="molecule type" value="Genomic_DNA"/>
</dbReference>
<dbReference type="Proteomes" id="UP000467124">
    <property type="component" value="Unassembled WGS sequence"/>
</dbReference>
<dbReference type="RefSeq" id="WP_161112010.1">
    <property type="nucleotide sequence ID" value="NZ_WWHY01000001.1"/>
</dbReference>
<accession>A0A7K2IZB3</accession>
<dbReference type="SUPFAM" id="SSF46785">
    <property type="entry name" value="Winged helix' DNA-binding domain"/>
    <property type="match status" value="1"/>
</dbReference>